<evidence type="ECO:0000259" key="4">
    <source>
        <dbReference type="PROSITE" id="PS51485"/>
    </source>
</evidence>
<dbReference type="InterPro" id="IPR008972">
    <property type="entry name" value="Cupredoxin"/>
</dbReference>
<dbReference type="eggNOG" id="ENOG502R7UQ">
    <property type="taxonomic scope" value="Eukaryota"/>
</dbReference>
<evidence type="ECO:0000256" key="3">
    <source>
        <dbReference type="SAM" id="SignalP"/>
    </source>
</evidence>
<dbReference type="SUPFAM" id="SSF49503">
    <property type="entry name" value="Cupredoxins"/>
    <property type="match status" value="1"/>
</dbReference>
<name>A0A0E0BP01_9ORYZ</name>
<dbReference type="InterPro" id="IPR003245">
    <property type="entry name" value="Phytocyanin_dom"/>
</dbReference>
<dbReference type="GO" id="GO:0005886">
    <property type="term" value="C:plasma membrane"/>
    <property type="evidence" value="ECO:0007669"/>
    <property type="project" value="TreeGrafter"/>
</dbReference>
<reference evidence="5" key="2">
    <citation type="submission" date="2018-05" db="EMBL/GenBank/DDBJ databases">
        <title>OgluRS3 (Oryza glumaepatula Reference Sequence Version 3).</title>
        <authorList>
            <person name="Zhang J."/>
            <person name="Kudrna D."/>
            <person name="Lee S."/>
            <person name="Talag J."/>
            <person name="Welchert J."/>
            <person name="Wing R.A."/>
        </authorList>
    </citation>
    <scope>NUCLEOTIDE SEQUENCE [LARGE SCALE GENOMIC DNA]</scope>
</reference>
<dbReference type="Pfam" id="PF02298">
    <property type="entry name" value="Cu_bind_like"/>
    <property type="match status" value="1"/>
</dbReference>
<evidence type="ECO:0000256" key="1">
    <source>
        <dbReference type="ARBA" id="ARBA00023157"/>
    </source>
</evidence>
<evidence type="ECO:0000256" key="2">
    <source>
        <dbReference type="ARBA" id="ARBA00023180"/>
    </source>
</evidence>
<feature type="signal peptide" evidence="3">
    <location>
        <begin position="1"/>
        <end position="17"/>
    </location>
</feature>
<feature type="domain" description="Phytocyanin" evidence="4">
    <location>
        <begin position="27"/>
        <end position="129"/>
    </location>
</feature>
<dbReference type="EnsemblPlants" id="OGLUM12G03710.1">
    <property type="protein sequence ID" value="OGLUM12G03710.1"/>
    <property type="gene ID" value="OGLUM12G03710"/>
</dbReference>
<sequence length="202" mass="20241">MASSLLAAVAVVMAAAATVFVGAASGASYTVGEPGGGWDTQTNLTAWASTVDLRRGDQLVFRYDASAYDVVEVTRAGYLSCSAASPVSAALRTGNDVVRLDGAAGWRYFIYGVEGRCAAGMKLQVRVTDAGAGCNNTLPSPSLAPAPPGAPSPGITICSGGPPTVIMTPGVISYGAAPRSSANLSSSLLVAMVSLLLGIIVV</sequence>
<dbReference type="PROSITE" id="PS51485">
    <property type="entry name" value="PHYTOCYANIN"/>
    <property type="match status" value="1"/>
</dbReference>
<dbReference type="HOGENOM" id="CLU_058719_2_5_1"/>
<accession>A0A0E0BP01</accession>
<evidence type="ECO:0000313" key="5">
    <source>
        <dbReference type="EnsemblPlants" id="OGLUM12G03710.1"/>
    </source>
</evidence>
<reference evidence="5" key="1">
    <citation type="submission" date="2015-04" db="UniProtKB">
        <authorList>
            <consortium name="EnsemblPlants"/>
        </authorList>
    </citation>
    <scope>IDENTIFICATION</scope>
</reference>
<dbReference type="PANTHER" id="PTHR33021">
    <property type="entry name" value="BLUE COPPER PROTEIN"/>
    <property type="match status" value="1"/>
</dbReference>
<keyword evidence="1" id="KW-1015">Disulfide bond</keyword>
<keyword evidence="2" id="KW-0325">Glycoprotein</keyword>
<organism evidence="5">
    <name type="scientific">Oryza glumipatula</name>
    <dbReference type="NCBI Taxonomy" id="40148"/>
    <lineage>
        <taxon>Eukaryota</taxon>
        <taxon>Viridiplantae</taxon>
        <taxon>Streptophyta</taxon>
        <taxon>Embryophyta</taxon>
        <taxon>Tracheophyta</taxon>
        <taxon>Spermatophyta</taxon>
        <taxon>Magnoliopsida</taxon>
        <taxon>Liliopsida</taxon>
        <taxon>Poales</taxon>
        <taxon>Poaceae</taxon>
        <taxon>BOP clade</taxon>
        <taxon>Oryzoideae</taxon>
        <taxon>Oryzeae</taxon>
        <taxon>Oryzinae</taxon>
        <taxon>Oryza</taxon>
    </lineage>
</organism>
<dbReference type="InterPro" id="IPR039391">
    <property type="entry name" value="Phytocyanin-like"/>
</dbReference>
<keyword evidence="6" id="KW-1185">Reference proteome</keyword>
<dbReference type="AlphaFoldDB" id="A0A0E0BP01"/>
<dbReference type="GO" id="GO:0009055">
    <property type="term" value="F:electron transfer activity"/>
    <property type="evidence" value="ECO:0007669"/>
    <property type="project" value="InterPro"/>
</dbReference>
<dbReference type="Gene3D" id="2.60.40.420">
    <property type="entry name" value="Cupredoxins - blue copper proteins"/>
    <property type="match status" value="1"/>
</dbReference>
<protein>
    <recommendedName>
        <fullName evidence="4">Phytocyanin domain-containing protein</fullName>
    </recommendedName>
</protein>
<evidence type="ECO:0000313" key="6">
    <source>
        <dbReference type="Proteomes" id="UP000026961"/>
    </source>
</evidence>
<dbReference type="STRING" id="40148.A0A0E0BP01"/>
<dbReference type="PANTHER" id="PTHR33021:SF499">
    <property type="entry name" value="OS12G0150500 PROTEIN"/>
    <property type="match status" value="1"/>
</dbReference>
<dbReference type="Gramene" id="OGLUM12G03710.1">
    <property type="protein sequence ID" value="OGLUM12G03710.1"/>
    <property type="gene ID" value="OGLUM12G03710"/>
</dbReference>
<dbReference type="Proteomes" id="UP000026961">
    <property type="component" value="Chromosome 12"/>
</dbReference>
<dbReference type="FunFam" id="2.60.40.420:FF:000034">
    <property type="entry name" value="Cupredoxin superfamily protein"/>
    <property type="match status" value="1"/>
</dbReference>
<keyword evidence="3" id="KW-0732">Signal</keyword>
<dbReference type="CDD" id="cd04216">
    <property type="entry name" value="Phytocyanin"/>
    <property type="match status" value="1"/>
</dbReference>
<proteinExistence type="predicted"/>
<feature type="chain" id="PRO_5002354960" description="Phytocyanin domain-containing protein" evidence="3">
    <location>
        <begin position="18"/>
        <end position="202"/>
    </location>
</feature>